<dbReference type="InterPro" id="IPR006665">
    <property type="entry name" value="OmpA-like"/>
</dbReference>
<evidence type="ECO:0000313" key="8">
    <source>
        <dbReference type="Proteomes" id="UP001399917"/>
    </source>
</evidence>
<dbReference type="Proteomes" id="UP001399917">
    <property type="component" value="Unassembled WGS sequence"/>
</dbReference>
<gene>
    <name evidence="7" type="ORF">GCM10022404_15540</name>
</gene>
<dbReference type="PANTHER" id="PTHR30329:SF21">
    <property type="entry name" value="LIPOPROTEIN YIAD-RELATED"/>
    <property type="match status" value="1"/>
</dbReference>
<evidence type="ECO:0000256" key="5">
    <source>
        <dbReference type="SAM" id="MobiDB-lite"/>
    </source>
</evidence>
<evidence type="ECO:0000256" key="1">
    <source>
        <dbReference type="ARBA" id="ARBA00004442"/>
    </source>
</evidence>
<evidence type="ECO:0000256" key="3">
    <source>
        <dbReference type="ARBA" id="ARBA00023237"/>
    </source>
</evidence>
<name>A0ABP7K5A3_9RHOB</name>
<dbReference type="Gene3D" id="3.30.1330.60">
    <property type="entry name" value="OmpA-like domain"/>
    <property type="match status" value="1"/>
</dbReference>
<comment type="caution">
    <text evidence="7">The sequence shown here is derived from an EMBL/GenBank/DDBJ whole genome shotgun (WGS) entry which is preliminary data.</text>
</comment>
<dbReference type="PROSITE" id="PS51123">
    <property type="entry name" value="OMPA_2"/>
    <property type="match status" value="1"/>
</dbReference>
<dbReference type="Pfam" id="PF00691">
    <property type="entry name" value="OmpA"/>
    <property type="match status" value="1"/>
</dbReference>
<feature type="region of interest" description="Disordered" evidence="5">
    <location>
        <begin position="272"/>
        <end position="295"/>
    </location>
</feature>
<dbReference type="InterPro" id="IPR050330">
    <property type="entry name" value="Bact_OuterMem_StrucFunc"/>
</dbReference>
<feature type="compositionally biased region" description="Acidic residues" evidence="5">
    <location>
        <begin position="159"/>
        <end position="179"/>
    </location>
</feature>
<feature type="compositionally biased region" description="Low complexity" evidence="5">
    <location>
        <begin position="123"/>
        <end position="133"/>
    </location>
</feature>
<evidence type="ECO:0000256" key="4">
    <source>
        <dbReference type="PROSITE-ProRule" id="PRU00473"/>
    </source>
</evidence>
<dbReference type="SUPFAM" id="SSF103088">
    <property type="entry name" value="OmpA-like"/>
    <property type="match status" value="1"/>
</dbReference>
<feature type="region of interest" description="Disordered" evidence="5">
    <location>
        <begin position="147"/>
        <end position="182"/>
    </location>
</feature>
<organism evidence="7 8">
    <name type="scientific">Celeribacter arenosi</name>
    <dbReference type="NCBI Taxonomy" id="792649"/>
    <lineage>
        <taxon>Bacteria</taxon>
        <taxon>Pseudomonadati</taxon>
        <taxon>Pseudomonadota</taxon>
        <taxon>Alphaproteobacteria</taxon>
        <taxon>Rhodobacterales</taxon>
        <taxon>Roseobacteraceae</taxon>
        <taxon>Celeribacter</taxon>
    </lineage>
</organism>
<feature type="region of interest" description="Disordered" evidence="5">
    <location>
        <begin position="231"/>
        <end position="250"/>
    </location>
</feature>
<evidence type="ECO:0000313" key="7">
    <source>
        <dbReference type="EMBL" id="GAA3866254.1"/>
    </source>
</evidence>
<dbReference type="RefSeq" id="WP_344846022.1">
    <property type="nucleotide sequence ID" value="NZ_BAABDF010000007.1"/>
</dbReference>
<dbReference type="PANTHER" id="PTHR30329">
    <property type="entry name" value="STATOR ELEMENT OF FLAGELLAR MOTOR COMPLEX"/>
    <property type="match status" value="1"/>
</dbReference>
<reference evidence="8" key="1">
    <citation type="journal article" date="2019" name="Int. J. Syst. Evol. Microbiol.">
        <title>The Global Catalogue of Microorganisms (GCM) 10K type strain sequencing project: providing services to taxonomists for standard genome sequencing and annotation.</title>
        <authorList>
            <consortium name="The Broad Institute Genomics Platform"/>
            <consortium name="The Broad Institute Genome Sequencing Center for Infectious Disease"/>
            <person name="Wu L."/>
            <person name="Ma J."/>
        </authorList>
    </citation>
    <scope>NUCLEOTIDE SEQUENCE [LARGE SCALE GENOMIC DNA]</scope>
    <source>
        <strain evidence="8">JCM 17190</strain>
    </source>
</reference>
<keyword evidence="2 4" id="KW-0472">Membrane</keyword>
<dbReference type="InterPro" id="IPR036737">
    <property type="entry name" value="OmpA-like_sf"/>
</dbReference>
<protein>
    <recommendedName>
        <fullName evidence="6">OmpA-like domain-containing protein</fullName>
    </recommendedName>
</protein>
<dbReference type="EMBL" id="BAABDF010000007">
    <property type="protein sequence ID" value="GAA3866254.1"/>
    <property type="molecule type" value="Genomic_DNA"/>
</dbReference>
<keyword evidence="8" id="KW-1185">Reference proteome</keyword>
<evidence type="ECO:0000259" key="6">
    <source>
        <dbReference type="PROSITE" id="PS51123"/>
    </source>
</evidence>
<accession>A0ABP7K5A3</accession>
<comment type="subcellular location">
    <subcellularLocation>
        <location evidence="1">Cell outer membrane</location>
    </subcellularLocation>
</comment>
<dbReference type="InterPro" id="IPR006664">
    <property type="entry name" value="OMP_bac"/>
</dbReference>
<proteinExistence type="predicted"/>
<feature type="region of interest" description="Disordered" evidence="5">
    <location>
        <begin position="114"/>
        <end position="133"/>
    </location>
</feature>
<evidence type="ECO:0000256" key="2">
    <source>
        <dbReference type="ARBA" id="ARBA00023136"/>
    </source>
</evidence>
<dbReference type="PRINTS" id="PR01021">
    <property type="entry name" value="OMPADOMAIN"/>
</dbReference>
<feature type="domain" description="OmpA-like" evidence="6">
    <location>
        <begin position="474"/>
        <end position="594"/>
    </location>
</feature>
<sequence length="601" mass="63638">MNRGFRGLSVSVSATALTLGLVTFSGPLLSQEAAAPEFESCALVAPPCLTEDNLVRLDEGDPVSVQEALTILGVPEAADTVADDAVVEPEVAPVVAAPQEAPLEAEPATVEDMPADTAEQPVDEPAPAEGAADAVAVEEMPAEVVEEVPVEEVPAAEVPAEEVPAEEMPAEEMPTEAEPVEQVPAGNAEVMEGEASDEVAEEPAVDEAMTEAVSEPAPTQADLVEELPELDPEAEATAEAEAAASDELTGDNAPLSIAEETEAVNVVEEQITEETARSSGEEFETTASGKATPEAQAAKKSGGLSNFEKFLLGAAGAVALNEILGQDEEIVANTGDRVVIERDGQLRVLKDDDELLRRPGTAVSTATFDDGSTRTTLTREDGSQVITYRAPDGRALRRDRILVDGTRVVLFDDTQAIEAVDVTTLDARPTAAKTQRVDDLNDEDALRAALAANAAQDVERRYSLNQVRNIRAVRELAPEIELTSVNFATGSSAITALEAEELAALGRAMRNAIEENPREMFLVEGHTDAVGNAGYNLALSDRRAESLALALTEYFDVPPENMIVQGYGERYLKVRTLDAERANRRAAVRIITPLLTMAAAN</sequence>
<dbReference type="CDD" id="cd07185">
    <property type="entry name" value="OmpA_C-like"/>
    <property type="match status" value="1"/>
</dbReference>
<keyword evidence="3" id="KW-0998">Cell outer membrane</keyword>